<dbReference type="InterPro" id="IPR005312">
    <property type="entry name" value="DUF1759"/>
</dbReference>
<name>A0A6I8W9I2_DROPS</name>
<dbReference type="PANTHER" id="PTHR22954:SF3">
    <property type="entry name" value="PROTEIN CBG08539"/>
    <property type="match status" value="1"/>
</dbReference>
<gene>
    <name evidence="2" type="primary">LOC117184927</name>
</gene>
<dbReference type="AlphaFoldDB" id="A0A6I8W9I2"/>
<keyword evidence="1" id="KW-1185">Reference proteome</keyword>
<reference evidence="2" key="1">
    <citation type="submission" date="2025-08" db="UniProtKB">
        <authorList>
            <consortium name="RefSeq"/>
        </authorList>
    </citation>
    <scope>IDENTIFICATION</scope>
    <source>
        <strain evidence="2">MV-25-SWS-2005</strain>
        <tissue evidence="2">Whole body</tissue>
    </source>
</reference>
<organism evidence="1 2">
    <name type="scientific">Drosophila pseudoobscura pseudoobscura</name>
    <name type="common">Fruit fly</name>
    <dbReference type="NCBI Taxonomy" id="46245"/>
    <lineage>
        <taxon>Eukaryota</taxon>
        <taxon>Metazoa</taxon>
        <taxon>Ecdysozoa</taxon>
        <taxon>Arthropoda</taxon>
        <taxon>Hexapoda</taxon>
        <taxon>Insecta</taxon>
        <taxon>Pterygota</taxon>
        <taxon>Neoptera</taxon>
        <taxon>Endopterygota</taxon>
        <taxon>Diptera</taxon>
        <taxon>Brachycera</taxon>
        <taxon>Muscomorpha</taxon>
        <taxon>Ephydroidea</taxon>
        <taxon>Drosophilidae</taxon>
        <taxon>Drosophila</taxon>
        <taxon>Sophophora</taxon>
    </lineage>
</organism>
<dbReference type="PANTHER" id="PTHR22954">
    <property type="entry name" value="RETROVIRAL PROTEASE-RELATED"/>
    <property type="match status" value="1"/>
</dbReference>
<dbReference type="InParanoid" id="A0A6I8W9I2"/>
<dbReference type="Pfam" id="PF03564">
    <property type="entry name" value="DUF1759"/>
    <property type="match status" value="1"/>
</dbReference>
<accession>A0A6I8W9I2</accession>
<dbReference type="Proteomes" id="UP000001819">
    <property type="component" value="Chromosome X"/>
</dbReference>
<evidence type="ECO:0000313" key="2">
    <source>
        <dbReference type="RefSeq" id="XP_033240036.1"/>
    </source>
</evidence>
<evidence type="ECO:0000313" key="1">
    <source>
        <dbReference type="Proteomes" id="UP000001819"/>
    </source>
</evidence>
<protein>
    <submittedName>
        <fullName evidence="2">Uncharacterized protein</fullName>
    </submittedName>
</protein>
<proteinExistence type="predicted"/>
<dbReference type="RefSeq" id="XP_033240036.1">
    <property type="nucleotide sequence ID" value="XM_033384145.1"/>
</dbReference>
<dbReference type="KEGG" id="dpo:117184927"/>
<sequence>MTSEQNRVSFLKLKSTEVDEKMKRLATAVQNESSDCDYYMLVVTQEQVEKLIGKFEMFHGKLEKLDRSEIHSALCDIFESLASSLKAAIMREMAKSSGRMPFHSTLAGGNTTVDFAGSKFLPHRRQVPSLPPIQLLTFSGGYANWTDFYSMFATIMDSHPDLTNIEKLQHLRSCLRDSALETVRSLEISDGNYAVSLDLLEDRFNNRRLVFQAHINEILALQAVEPGSVVMLRELSDKFNSHMRALQGLGTTEQIAGCIIVQELLRKLDPASQEKWEERFNDPAFANLIPSWQSMASFLEQRCRSLETMDFSMASYALSNQVGRSRKHNNSRSTVVTTNQTVARCASVQRWCSRGPALSEV</sequence>